<dbReference type="KEGG" id="ccha:ELD05_13850"/>
<sequence length="455" mass="50802">MEFDTIAAISTPIGTGGIGIIRISGQNSIEVAGKIIKSKRFNSIYDIPVRYAALVEVYDNDEFIDQAILIKFKAPHSYTGEDVVEIQSHGGMVVLRRILEAVIRNGARHAMPGEFTKRAFLNGRLDLSQAEAIIDIINSKTELLQKNAAKQLKGVLSKKIDEIAEILLNLISSIEASIDFSEHEVDEISPQEIEKSIDTALEKIYRLLKTYETGKAIKSGIYTVIVGRPNVGKSSLLNRLLKEERSIVTDIPGTTRDVIEEVLDIEGIPIILVDTAGVRQTEDVVERIGVERTLKSVERADLVIFMVESDGITKEDIEIFNSIKNKKYIVLVNKTDKGINISQDEIKKLFNKEGIFISIAKDENLELVEKAIKEAVLEQNIEGFDEVLITNLRHKELLLKAKEFLASAKQNLYSVPLDILSIDLKNALDSIYQITGKNVTEDMVDRIFSMFCIGK</sequence>
<keyword evidence="4 10" id="KW-0479">Metal-binding</keyword>
<dbReference type="PANTHER" id="PTHR42714">
    <property type="entry name" value="TRNA MODIFICATION GTPASE GTPBP3"/>
    <property type="match status" value="1"/>
</dbReference>
<evidence type="ECO:0000259" key="12">
    <source>
        <dbReference type="PROSITE" id="PS51709"/>
    </source>
</evidence>
<dbReference type="GO" id="GO:0002098">
    <property type="term" value="P:tRNA wobble uridine modification"/>
    <property type="evidence" value="ECO:0007669"/>
    <property type="project" value="TreeGrafter"/>
</dbReference>
<feature type="binding site" evidence="10">
    <location>
        <position position="251"/>
    </location>
    <ligand>
        <name>K(+)</name>
        <dbReference type="ChEBI" id="CHEBI:29103"/>
    </ligand>
</feature>
<dbReference type="RefSeq" id="WP_127352884.1">
    <property type="nucleotide sequence ID" value="NZ_CP034791.1"/>
</dbReference>
<feature type="binding site" evidence="10">
    <location>
        <position position="124"/>
    </location>
    <ligand>
        <name>(6S)-5-formyl-5,6,7,8-tetrahydrofolate</name>
        <dbReference type="ChEBI" id="CHEBI:57457"/>
    </ligand>
</feature>
<keyword evidence="6 10" id="KW-0378">Hydrolase</keyword>
<feature type="binding site" evidence="10">
    <location>
        <position position="455"/>
    </location>
    <ligand>
        <name>(6S)-5-formyl-5,6,7,8-tetrahydrofolate</name>
        <dbReference type="ChEBI" id="CHEBI:57457"/>
    </ligand>
</feature>
<comment type="function">
    <text evidence="10">Exhibits a very high intrinsic GTPase hydrolysis rate. Involved in the addition of a carboxymethylaminomethyl (cmnm) group at the wobble position (U34) of certain tRNAs, forming tRNA-cmnm(5)s(2)U34.</text>
</comment>
<dbReference type="InterPro" id="IPR005225">
    <property type="entry name" value="Small_GTP-bd"/>
</dbReference>
<feature type="domain" description="TrmE-type G" evidence="12">
    <location>
        <begin position="220"/>
        <end position="377"/>
    </location>
</feature>
<dbReference type="GO" id="GO:0005829">
    <property type="term" value="C:cytosol"/>
    <property type="evidence" value="ECO:0007669"/>
    <property type="project" value="TreeGrafter"/>
</dbReference>
<keyword evidence="5 10" id="KW-0547">Nucleotide-binding</keyword>
<feature type="binding site" evidence="10">
    <location>
        <begin position="249"/>
        <end position="255"/>
    </location>
    <ligand>
        <name>GTP</name>
        <dbReference type="ChEBI" id="CHEBI:37565"/>
    </ligand>
</feature>
<evidence type="ECO:0000256" key="5">
    <source>
        <dbReference type="ARBA" id="ARBA00022741"/>
    </source>
</evidence>
<dbReference type="HAMAP" id="MF_00379">
    <property type="entry name" value="GTPase_MnmE"/>
    <property type="match status" value="1"/>
</dbReference>
<feature type="binding site" evidence="10">
    <location>
        <begin position="274"/>
        <end position="277"/>
    </location>
    <ligand>
        <name>GTP</name>
        <dbReference type="ChEBI" id="CHEBI:37565"/>
    </ligand>
</feature>
<dbReference type="InterPro" id="IPR027266">
    <property type="entry name" value="TrmE/GcvT-like"/>
</dbReference>
<evidence type="ECO:0000256" key="9">
    <source>
        <dbReference type="ARBA" id="ARBA00023134"/>
    </source>
</evidence>
<dbReference type="InterPro" id="IPR031168">
    <property type="entry name" value="G_TrmE"/>
</dbReference>
<feature type="binding site" evidence="10">
    <location>
        <position position="22"/>
    </location>
    <ligand>
        <name>(6S)-5-formyl-5,6,7,8-tetrahydrofolate</name>
        <dbReference type="ChEBI" id="CHEBI:57457"/>
    </ligand>
</feature>
<evidence type="ECO:0000256" key="3">
    <source>
        <dbReference type="ARBA" id="ARBA00022694"/>
    </source>
</evidence>
<name>A0A3T0D950_9FIRM</name>
<proteinExistence type="inferred from homology"/>
<dbReference type="Pfam" id="PF10396">
    <property type="entry name" value="TrmE_N"/>
    <property type="match status" value="1"/>
</dbReference>
<dbReference type="EC" id="3.6.-.-" evidence="10"/>
<dbReference type="InterPro" id="IPR025867">
    <property type="entry name" value="MnmE_helical"/>
</dbReference>
<feature type="binding site" evidence="10">
    <location>
        <position position="254"/>
    </location>
    <ligand>
        <name>K(+)</name>
        <dbReference type="ChEBI" id="CHEBI:29103"/>
    </ligand>
</feature>
<dbReference type="Proteomes" id="UP000282930">
    <property type="component" value="Chromosome"/>
</dbReference>
<evidence type="ECO:0000256" key="2">
    <source>
        <dbReference type="ARBA" id="ARBA00022490"/>
    </source>
</evidence>
<dbReference type="Gene3D" id="1.20.120.430">
    <property type="entry name" value="tRNA modification GTPase MnmE domain 2"/>
    <property type="match status" value="1"/>
</dbReference>
<dbReference type="EMBL" id="CP034791">
    <property type="protein sequence ID" value="AZT91583.1"/>
    <property type="molecule type" value="Genomic_DNA"/>
</dbReference>
<dbReference type="InterPro" id="IPR018948">
    <property type="entry name" value="GTP-bd_TrmE_N"/>
</dbReference>
<comment type="subunit">
    <text evidence="10">Homodimer. Heterotetramer of two MnmE and two MnmG subunits.</text>
</comment>
<dbReference type="CDD" id="cd14858">
    <property type="entry name" value="TrmE_N"/>
    <property type="match status" value="1"/>
</dbReference>
<keyword evidence="7 10" id="KW-0460">Magnesium</keyword>
<keyword evidence="3 10" id="KW-0819">tRNA processing</keyword>
<reference evidence="13 14" key="1">
    <citation type="submission" date="2018-12" db="EMBL/GenBank/DDBJ databases">
        <title>Genome sequence from the cellulolytic species, Caldicellulosiruptor changbaiensis.</title>
        <authorList>
            <person name="Blumer-Schuette S.E."/>
            <person name="Mendoza C."/>
        </authorList>
    </citation>
    <scope>NUCLEOTIDE SEQUENCE [LARGE SCALE GENOMIC DNA]</scope>
    <source>
        <strain evidence="13 14">CBS-Z</strain>
    </source>
</reference>
<evidence type="ECO:0000256" key="8">
    <source>
        <dbReference type="ARBA" id="ARBA00022958"/>
    </source>
</evidence>
<dbReference type="InterPro" id="IPR027417">
    <property type="entry name" value="P-loop_NTPase"/>
</dbReference>
<dbReference type="InterPro" id="IPR004520">
    <property type="entry name" value="GTPase_MnmE"/>
</dbReference>
<dbReference type="Pfam" id="PF12631">
    <property type="entry name" value="MnmE_helical"/>
    <property type="match status" value="1"/>
</dbReference>
<feature type="binding site" evidence="10">
    <location>
        <position position="255"/>
    </location>
    <ligand>
        <name>Mg(2+)</name>
        <dbReference type="ChEBI" id="CHEBI:18420"/>
    </ligand>
</feature>
<dbReference type="PRINTS" id="PR00326">
    <property type="entry name" value="GTP1OBG"/>
</dbReference>
<dbReference type="PANTHER" id="PTHR42714:SF2">
    <property type="entry name" value="TRNA MODIFICATION GTPASE GTPBP3, MITOCHONDRIAL"/>
    <property type="match status" value="1"/>
</dbReference>
<comment type="cofactor">
    <cofactor evidence="10">
        <name>K(+)</name>
        <dbReference type="ChEBI" id="CHEBI:29103"/>
    </cofactor>
    <text evidence="10">Binds 1 potassium ion per subunit.</text>
</comment>
<evidence type="ECO:0000256" key="11">
    <source>
        <dbReference type="RuleBase" id="RU003313"/>
    </source>
</evidence>
<comment type="caution">
    <text evidence="10">Lacks conserved residue(s) required for the propagation of feature annotation.</text>
</comment>
<feature type="binding site" evidence="10">
    <location>
        <begin position="230"/>
        <end position="235"/>
    </location>
    <ligand>
        <name>GTP</name>
        <dbReference type="ChEBI" id="CHEBI:37565"/>
    </ligand>
</feature>
<evidence type="ECO:0000256" key="6">
    <source>
        <dbReference type="ARBA" id="ARBA00022801"/>
    </source>
</evidence>
<feature type="binding site" evidence="10">
    <location>
        <position position="85"/>
    </location>
    <ligand>
        <name>(6S)-5-formyl-5,6,7,8-tetrahydrofolate</name>
        <dbReference type="ChEBI" id="CHEBI:57457"/>
    </ligand>
</feature>
<comment type="similarity">
    <text evidence="1 10 11">Belongs to the TRAFAC class TrmE-Era-EngA-EngB-Septin-like GTPase superfamily. TrmE GTPase family.</text>
</comment>
<dbReference type="PROSITE" id="PS51709">
    <property type="entry name" value="G_TRME"/>
    <property type="match status" value="1"/>
</dbReference>
<dbReference type="Pfam" id="PF01926">
    <property type="entry name" value="MMR_HSR1"/>
    <property type="match status" value="1"/>
</dbReference>
<feature type="binding site" evidence="10">
    <location>
        <position position="230"/>
    </location>
    <ligand>
        <name>K(+)</name>
        <dbReference type="ChEBI" id="CHEBI:29103"/>
    </ligand>
</feature>
<dbReference type="CDD" id="cd04164">
    <property type="entry name" value="trmE"/>
    <property type="match status" value="1"/>
</dbReference>
<feature type="binding site" evidence="10">
    <location>
        <position position="249"/>
    </location>
    <ligand>
        <name>K(+)</name>
        <dbReference type="ChEBI" id="CHEBI:29103"/>
    </ligand>
</feature>
<dbReference type="GO" id="GO:0030488">
    <property type="term" value="P:tRNA methylation"/>
    <property type="evidence" value="ECO:0007669"/>
    <property type="project" value="TreeGrafter"/>
</dbReference>
<keyword evidence="8 10" id="KW-0630">Potassium</keyword>
<dbReference type="AlphaFoldDB" id="A0A3T0D950"/>
<gene>
    <name evidence="10 13" type="primary">mnmE</name>
    <name evidence="10" type="synonym">trmE</name>
    <name evidence="13" type="ORF">ELD05_13850</name>
</gene>
<dbReference type="Gene3D" id="3.40.50.300">
    <property type="entry name" value="P-loop containing nucleotide triphosphate hydrolases"/>
    <property type="match status" value="1"/>
</dbReference>
<protein>
    <recommendedName>
        <fullName evidence="10">tRNA modification GTPase MnmE</fullName>
        <ecNumber evidence="10">3.6.-.-</ecNumber>
    </recommendedName>
</protein>
<dbReference type="NCBIfam" id="NF003661">
    <property type="entry name" value="PRK05291.1-3"/>
    <property type="match status" value="1"/>
</dbReference>
<dbReference type="InterPro" id="IPR027368">
    <property type="entry name" value="MnmE_dom2"/>
</dbReference>
<dbReference type="FunFam" id="3.40.50.300:FF:000494">
    <property type="entry name" value="tRNA modification GTPase MnmE"/>
    <property type="match status" value="1"/>
</dbReference>
<dbReference type="SUPFAM" id="SSF52540">
    <property type="entry name" value="P-loop containing nucleoside triphosphate hydrolases"/>
    <property type="match status" value="1"/>
</dbReference>
<evidence type="ECO:0000313" key="14">
    <source>
        <dbReference type="Proteomes" id="UP000282930"/>
    </source>
</evidence>
<evidence type="ECO:0000256" key="10">
    <source>
        <dbReference type="HAMAP-Rule" id="MF_00379"/>
    </source>
</evidence>
<organism evidence="13 14">
    <name type="scientific">Caldicellulosiruptor changbaiensis</name>
    <dbReference type="NCBI Taxonomy" id="1222016"/>
    <lineage>
        <taxon>Bacteria</taxon>
        <taxon>Bacillati</taxon>
        <taxon>Bacillota</taxon>
        <taxon>Bacillota incertae sedis</taxon>
        <taxon>Caldicellulosiruptorales</taxon>
        <taxon>Caldicellulosiruptoraceae</taxon>
        <taxon>Caldicellulosiruptor</taxon>
    </lineage>
</organism>
<dbReference type="FunFam" id="3.30.1360.120:FF:000003">
    <property type="entry name" value="tRNA modification GTPase MnmE"/>
    <property type="match status" value="1"/>
</dbReference>
<evidence type="ECO:0000313" key="13">
    <source>
        <dbReference type="EMBL" id="AZT91583.1"/>
    </source>
</evidence>
<evidence type="ECO:0000256" key="7">
    <source>
        <dbReference type="ARBA" id="ARBA00022842"/>
    </source>
</evidence>
<accession>A0A3T0D950</accession>
<dbReference type="NCBIfam" id="TIGR00231">
    <property type="entry name" value="small_GTP"/>
    <property type="match status" value="1"/>
</dbReference>
<feature type="binding site" evidence="10">
    <location>
        <position position="234"/>
    </location>
    <ligand>
        <name>Mg(2+)</name>
        <dbReference type="ChEBI" id="CHEBI:18420"/>
    </ligand>
</feature>
<dbReference type="InterPro" id="IPR006073">
    <property type="entry name" value="GTP-bd"/>
</dbReference>
<comment type="subcellular location">
    <subcellularLocation>
        <location evidence="10">Cytoplasm</location>
    </subcellularLocation>
</comment>
<dbReference type="Gene3D" id="3.30.1360.120">
    <property type="entry name" value="Probable tRNA modification gtpase trme, domain 1"/>
    <property type="match status" value="1"/>
</dbReference>
<keyword evidence="14" id="KW-1185">Reference proteome</keyword>
<dbReference type="GO" id="GO:0042802">
    <property type="term" value="F:identical protein binding"/>
    <property type="evidence" value="ECO:0007669"/>
    <property type="project" value="UniProtKB-ARBA"/>
</dbReference>
<dbReference type="NCBIfam" id="TIGR00450">
    <property type="entry name" value="mnmE_trmE_thdF"/>
    <property type="match status" value="1"/>
</dbReference>
<evidence type="ECO:0000256" key="1">
    <source>
        <dbReference type="ARBA" id="ARBA00011043"/>
    </source>
</evidence>
<keyword evidence="2 10" id="KW-0963">Cytoplasm</keyword>
<dbReference type="GO" id="GO:0046872">
    <property type="term" value="F:metal ion binding"/>
    <property type="evidence" value="ECO:0007669"/>
    <property type="project" value="UniProtKB-KW"/>
</dbReference>
<dbReference type="GO" id="GO:0005525">
    <property type="term" value="F:GTP binding"/>
    <property type="evidence" value="ECO:0007669"/>
    <property type="project" value="UniProtKB-UniRule"/>
</dbReference>
<keyword evidence="9 10" id="KW-0342">GTP-binding</keyword>
<dbReference type="GO" id="GO:0003924">
    <property type="term" value="F:GTPase activity"/>
    <property type="evidence" value="ECO:0007669"/>
    <property type="project" value="UniProtKB-UniRule"/>
</dbReference>
<evidence type="ECO:0000256" key="4">
    <source>
        <dbReference type="ARBA" id="ARBA00022723"/>
    </source>
</evidence>